<dbReference type="EMBL" id="JAETXX010000001">
    <property type="protein sequence ID" value="MCF8713536.1"/>
    <property type="molecule type" value="Genomic_DNA"/>
</dbReference>
<evidence type="ECO:0000256" key="1">
    <source>
        <dbReference type="ARBA" id="ARBA00004141"/>
    </source>
</evidence>
<evidence type="ECO:0000256" key="3">
    <source>
        <dbReference type="ARBA" id="ARBA00022692"/>
    </source>
</evidence>
<feature type="transmembrane region" description="Helical" evidence="7">
    <location>
        <begin position="143"/>
        <end position="162"/>
    </location>
</feature>
<dbReference type="PANTHER" id="PTHR11706:SF33">
    <property type="entry name" value="NATURAL RESISTANCE-ASSOCIATED MACROPHAGE PROTEIN 2"/>
    <property type="match status" value="1"/>
</dbReference>
<sequence length="400" mass="43134">MFKRIGPGVLVAAAFIGPGTVTACMLAGNTFGFSLLWAMLFSIVATIILQEMAARIGIITQKGLGDVVATEIKKPWLKWLVIALILGAIVIGNAAYEGGNIGGATLGLQALFGTTYTSFYPLIIGILAFVFLYIGNYKSIEKILVSLVLLMSISFMLTAIVTKPNIMDIINGLFVPKAPKDSLLTIISLVGTTIVPYNLFLHASLVSKKWHLANDLKYARRDTFLAISLGGMVSIAIMITAAKTQNLQIENVLDLAKGLEPIYGNSAKYFMGIGLFAAGLTSAITAPLAAAFVANSCFGWNASMKDKRFKSVWMFIVILGVIFMSFGIKPIEVIKIAQISNGILLPIIAVFLLWAVNRTSILKSYKNTFFQNVLGLIIVLLTLGLGIMSVLKVIGIHIFN</sequence>
<feature type="transmembrane region" description="Helical" evidence="7">
    <location>
        <begin position="269"/>
        <end position="300"/>
    </location>
</feature>
<feature type="transmembrane region" description="Helical" evidence="7">
    <location>
        <begin position="116"/>
        <end position="136"/>
    </location>
</feature>
<keyword evidence="9" id="KW-1185">Reference proteome</keyword>
<reference evidence="8 9" key="1">
    <citation type="submission" date="2021-01" db="EMBL/GenBank/DDBJ databases">
        <title>Genome sequencing of Joostella atrarenae M1-2 (= KCTC 23194).</title>
        <authorList>
            <person name="Zakaria M.R."/>
            <person name="Lam M.Q."/>
            <person name="Chong C.S."/>
        </authorList>
    </citation>
    <scope>NUCLEOTIDE SEQUENCE [LARGE SCALE GENOMIC DNA]</scope>
    <source>
        <strain evidence="8 9">M1-2</strain>
    </source>
</reference>
<dbReference type="PRINTS" id="PR00447">
    <property type="entry name" value="NATRESASSCMP"/>
</dbReference>
<keyword evidence="2" id="KW-0813">Transport</keyword>
<comment type="caution">
    <text evidence="8">The sequence shown here is derived from an EMBL/GenBank/DDBJ whole genome shotgun (WGS) entry which is preliminary data.</text>
</comment>
<dbReference type="Proteomes" id="UP000829517">
    <property type="component" value="Unassembled WGS sequence"/>
</dbReference>
<comment type="subcellular location">
    <subcellularLocation>
        <location evidence="1">Membrane</location>
        <topology evidence="1">Multi-pass membrane protein</topology>
    </subcellularLocation>
</comment>
<keyword evidence="4" id="KW-0769">Symport</keyword>
<dbReference type="NCBIfam" id="NF037982">
    <property type="entry name" value="Nramp_1"/>
    <property type="match status" value="1"/>
</dbReference>
<gene>
    <name evidence="8" type="ORF">JM658_01745</name>
</gene>
<evidence type="ECO:0000256" key="2">
    <source>
        <dbReference type="ARBA" id="ARBA00022448"/>
    </source>
</evidence>
<dbReference type="RefSeq" id="WP_236957504.1">
    <property type="nucleotide sequence ID" value="NZ_JAETXX010000001.1"/>
</dbReference>
<keyword evidence="3 7" id="KW-0812">Transmembrane</keyword>
<dbReference type="Pfam" id="PF01566">
    <property type="entry name" value="Nramp"/>
    <property type="match status" value="1"/>
</dbReference>
<feature type="transmembrane region" description="Helical" evidence="7">
    <location>
        <begin position="343"/>
        <end position="361"/>
    </location>
</feature>
<evidence type="ECO:0000256" key="4">
    <source>
        <dbReference type="ARBA" id="ARBA00022847"/>
    </source>
</evidence>
<feature type="transmembrane region" description="Helical" evidence="7">
    <location>
        <begin position="182"/>
        <end position="203"/>
    </location>
</feature>
<proteinExistence type="predicted"/>
<name>A0ABS9IZD1_9FLAO</name>
<dbReference type="PANTHER" id="PTHR11706">
    <property type="entry name" value="SOLUTE CARRIER PROTEIN FAMILY 11 MEMBER"/>
    <property type="match status" value="1"/>
</dbReference>
<evidence type="ECO:0000256" key="7">
    <source>
        <dbReference type="SAM" id="Phobius"/>
    </source>
</evidence>
<protein>
    <submittedName>
        <fullName evidence="8">Nramp family divalent metal transporter</fullName>
    </submittedName>
</protein>
<evidence type="ECO:0000313" key="8">
    <source>
        <dbReference type="EMBL" id="MCF8713536.1"/>
    </source>
</evidence>
<keyword evidence="5 7" id="KW-1133">Transmembrane helix</keyword>
<feature type="transmembrane region" description="Helical" evidence="7">
    <location>
        <begin position="373"/>
        <end position="399"/>
    </location>
</feature>
<dbReference type="InterPro" id="IPR001046">
    <property type="entry name" value="NRAMP_fam"/>
</dbReference>
<evidence type="ECO:0000313" key="9">
    <source>
        <dbReference type="Proteomes" id="UP000829517"/>
    </source>
</evidence>
<feature type="transmembrane region" description="Helical" evidence="7">
    <location>
        <begin position="33"/>
        <end position="54"/>
    </location>
</feature>
<dbReference type="PROSITE" id="PS51257">
    <property type="entry name" value="PROKAR_LIPOPROTEIN"/>
    <property type="match status" value="1"/>
</dbReference>
<feature type="transmembrane region" description="Helical" evidence="7">
    <location>
        <begin position="224"/>
        <end position="242"/>
    </location>
</feature>
<organism evidence="8 9">
    <name type="scientific">Joostella atrarenae</name>
    <dbReference type="NCBI Taxonomy" id="679257"/>
    <lineage>
        <taxon>Bacteria</taxon>
        <taxon>Pseudomonadati</taxon>
        <taxon>Bacteroidota</taxon>
        <taxon>Flavobacteriia</taxon>
        <taxon>Flavobacteriales</taxon>
        <taxon>Flavobacteriaceae</taxon>
        <taxon>Joostella</taxon>
    </lineage>
</organism>
<keyword evidence="6 7" id="KW-0472">Membrane</keyword>
<feature type="transmembrane region" description="Helical" evidence="7">
    <location>
        <begin position="75"/>
        <end position="96"/>
    </location>
</feature>
<evidence type="ECO:0000256" key="5">
    <source>
        <dbReference type="ARBA" id="ARBA00022989"/>
    </source>
</evidence>
<evidence type="ECO:0000256" key="6">
    <source>
        <dbReference type="ARBA" id="ARBA00023136"/>
    </source>
</evidence>
<accession>A0ABS9IZD1</accession>
<feature type="transmembrane region" description="Helical" evidence="7">
    <location>
        <begin position="312"/>
        <end position="331"/>
    </location>
</feature>